<evidence type="ECO:0000313" key="3">
    <source>
        <dbReference type="Proteomes" id="UP000187941"/>
    </source>
</evidence>
<accession>A0A1P9WRN9</accession>
<reference evidence="2 3" key="1">
    <citation type="submission" date="2016-01" db="EMBL/GenBank/DDBJ databases">
        <authorList>
            <person name="Oliw E.H."/>
        </authorList>
    </citation>
    <scope>NUCLEOTIDE SEQUENCE [LARGE SCALE GENOMIC DNA]</scope>
    <source>
        <strain evidence="2 3">DY10</strain>
    </source>
</reference>
<dbReference type="Gene3D" id="3.40.50.300">
    <property type="entry name" value="P-loop containing nucleotide triphosphate hydrolases"/>
    <property type="match status" value="1"/>
</dbReference>
<evidence type="ECO:0000259" key="1">
    <source>
        <dbReference type="Pfam" id="PF07693"/>
    </source>
</evidence>
<dbReference type="InterPro" id="IPR027417">
    <property type="entry name" value="P-loop_NTPase"/>
</dbReference>
<dbReference type="KEGG" id="smon:AWR27_00850"/>
<dbReference type="RefSeq" id="WP_077129448.1">
    <property type="nucleotide sequence ID" value="NZ_CP014263.1"/>
</dbReference>
<keyword evidence="3" id="KW-1185">Reference proteome</keyword>
<feature type="domain" description="KAP NTPase" evidence="1">
    <location>
        <begin position="24"/>
        <end position="267"/>
    </location>
</feature>
<gene>
    <name evidence="2" type="ORF">AWR27_00850</name>
</gene>
<dbReference type="Proteomes" id="UP000187941">
    <property type="component" value="Chromosome"/>
</dbReference>
<evidence type="ECO:0000313" key="2">
    <source>
        <dbReference type="EMBL" id="AQG78023.1"/>
    </source>
</evidence>
<proteinExistence type="predicted"/>
<dbReference type="SUPFAM" id="SSF52540">
    <property type="entry name" value="P-loop containing nucleoside triphosphate hydrolases"/>
    <property type="match status" value="1"/>
</dbReference>
<protein>
    <recommendedName>
        <fullName evidence="1">KAP NTPase domain-containing protein</fullName>
    </recommendedName>
</protein>
<dbReference type="EMBL" id="CP014263">
    <property type="protein sequence ID" value="AQG78023.1"/>
    <property type="molecule type" value="Genomic_DNA"/>
</dbReference>
<dbReference type="OrthoDB" id="871734at2"/>
<dbReference type="AlphaFoldDB" id="A0A1P9WRN9"/>
<organism evidence="2 3">
    <name type="scientific">Spirosoma montaniterrae</name>
    <dbReference type="NCBI Taxonomy" id="1178516"/>
    <lineage>
        <taxon>Bacteria</taxon>
        <taxon>Pseudomonadati</taxon>
        <taxon>Bacteroidota</taxon>
        <taxon>Cytophagia</taxon>
        <taxon>Cytophagales</taxon>
        <taxon>Cytophagaceae</taxon>
        <taxon>Spirosoma</taxon>
    </lineage>
</organism>
<sequence length="537" mass="61417">MIVSITPVVELFDNYVGDQYNKRILFSGKFGSGKSYFLKSFFNERELKYSCFYISPVNYVVSGNENIFEYIKIDIVNQLLRYPLLVDSTKIKLGDDKFIYEYIKSSPVKAVELLLSIVSPIVPFAESIKGGLIGLKDGLDKFNEFKKKFEPLHKTDLSVIEDYIDNSMQLKGSIYEDDIVTKIIRGCIEYLNSKNQTVLIIDDLDRLDPEHIFRILNILSVHNENFDSDNKFGFSKVIVVCDIDNIKKIFEHRYGAEVDFEGYIDKFYSQDIFRFDNEKAVNFFCDSVIAPLLNDDGCEFILKSILRELVAQEKLTVRNLIKAKVFLKKELFEPFDITRNTINTRYPFPRSESEGMSILKLGRVAKILDGKTVGLYVSSGDLPILKVIKMLSIMCGDYVRLKRDIEYLSKNNSNVSFWAQDDIDKIISVVCIASKVLFNLHNPINIFFNNDAASSGDQNSIEDPKAHVFSNVIGIRLGWQQYDKDISYYANATHFIPESSDLGRKGIKLCDILDLMSAFLYSLEKHGLHNKLGLSGK</sequence>
<name>A0A1P9WRN9_9BACT</name>
<dbReference type="Pfam" id="PF07693">
    <property type="entry name" value="KAP_NTPase"/>
    <property type="match status" value="1"/>
</dbReference>
<dbReference type="InterPro" id="IPR011646">
    <property type="entry name" value="KAP_P-loop"/>
</dbReference>